<evidence type="ECO:0000313" key="2">
    <source>
        <dbReference type="Proteomes" id="UP000095284"/>
    </source>
</evidence>
<organism evidence="2 4">
    <name type="scientific">Bursaphelenchus xylophilus</name>
    <name type="common">Pinewood nematode worm</name>
    <name type="synonym">Aphelenchoides xylophilus</name>
    <dbReference type="NCBI Taxonomy" id="6326"/>
    <lineage>
        <taxon>Eukaryota</taxon>
        <taxon>Metazoa</taxon>
        <taxon>Ecdysozoa</taxon>
        <taxon>Nematoda</taxon>
        <taxon>Chromadorea</taxon>
        <taxon>Rhabditida</taxon>
        <taxon>Tylenchina</taxon>
        <taxon>Tylenchomorpha</taxon>
        <taxon>Aphelenchoidea</taxon>
        <taxon>Aphelenchoididae</taxon>
        <taxon>Bursaphelenchus</taxon>
    </lineage>
</organism>
<name>A0A1I7S2Y9_BURXY</name>
<dbReference type="Proteomes" id="UP000659654">
    <property type="component" value="Unassembled WGS sequence"/>
</dbReference>
<proteinExistence type="predicted"/>
<protein>
    <submittedName>
        <fullName evidence="1">(pine wood nematode) hypothetical protein</fullName>
    </submittedName>
</protein>
<dbReference type="WBParaSite" id="BXY_0736900.1">
    <property type="protein sequence ID" value="BXY_0736900.1"/>
    <property type="gene ID" value="BXY_0736900"/>
</dbReference>
<dbReference type="Proteomes" id="UP000582659">
    <property type="component" value="Unassembled WGS sequence"/>
</dbReference>
<gene>
    <name evidence="1" type="ORF">BXYJ_LOCUS9178</name>
</gene>
<dbReference type="EMBL" id="CAJFCV020000004">
    <property type="protein sequence ID" value="CAG9116034.1"/>
    <property type="molecule type" value="Genomic_DNA"/>
</dbReference>
<accession>A0A1I7S2Y9</accession>
<keyword evidence="3" id="KW-1185">Reference proteome</keyword>
<dbReference type="Proteomes" id="UP000095284">
    <property type="component" value="Unplaced"/>
</dbReference>
<evidence type="ECO:0000313" key="4">
    <source>
        <dbReference type="WBParaSite" id="BXY_0736900.1"/>
    </source>
</evidence>
<reference evidence="1" key="2">
    <citation type="submission" date="2020-09" db="EMBL/GenBank/DDBJ databases">
        <authorList>
            <person name="Kikuchi T."/>
        </authorList>
    </citation>
    <scope>NUCLEOTIDE SEQUENCE</scope>
    <source>
        <strain evidence="1">Ka4C1</strain>
    </source>
</reference>
<evidence type="ECO:0000313" key="1">
    <source>
        <dbReference type="EMBL" id="CAD5226633.1"/>
    </source>
</evidence>
<evidence type="ECO:0000313" key="3">
    <source>
        <dbReference type="Proteomes" id="UP000659654"/>
    </source>
</evidence>
<dbReference type="AlphaFoldDB" id="A0A1I7S2Y9"/>
<reference evidence="4" key="1">
    <citation type="submission" date="2016-11" db="UniProtKB">
        <authorList>
            <consortium name="WormBaseParasite"/>
        </authorList>
    </citation>
    <scope>IDENTIFICATION</scope>
</reference>
<dbReference type="EMBL" id="CAJFDI010000004">
    <property type="protein sequence ID" value="CAD5226633.1"/>
    <property type="molecule type" value="Genomic_DNA"/>
</dbReference>
<sequence length="87" mass="9984">MGGVTDSGNHFFVLNWPRFRGRPRTRLSGIIKARGGPIFMRGIKSSRNIQTYQHPTKAISPLLEMIIGKGTVISFLVRQLNWKFLKW</sequence>